<evidence type="ECO:0000313" key="3">
    <source>
        <dbReference type="EMBL" id="ASN04175.1"/>
    </source>
</evidence>
<dbReference type="GO" id="GO:0005737">
    <property type="term" value="C:cytoplasm"/>
    <property type="evidence" value="ECO:0007669"/>
    <property type="project" value="UniProtKB-SubCell"/>
</dbReference>
<evidence type="ECO:0000313" key="4">
    <source>
        <dbReference type="Proteomes" id="UP000204391"/>
    </source>
</evidence>
<dbReference type="KEGG" id="vne:CFK40_03710"/>
<dbReference type="SUPFAM" id="SSF110395">
    <property type="entry name" value="CutC-like"/>
    <property type="match status" value="1"/>
</dbReference>
<comment type="similarity">
    <text evidence="1 2">Belongs to the CutC family.</text>
</comment>
<dbReference type="PANTHER" id="PTHR12598:SF0">
    <property type="entry name" value="COPPER HOMEOSTASIS PROTEIN CUTC HOMOLOG"/>
    <property type="match status" value="1"/>
</dbReference>
<dbReference type="EMBL" id="CP022437">
    <property type="protein sequence ID" value="ASN04175.1"/>
    <property type="molecule type" value="Genomic_DNA"/>
</dbReference>
<dbReference type="InterPro" id="IPR005627">
    <property type="entry name" value="CutC-like"/>
</dbReference>
<reference evidence="3 4" key="1">
    <citation type="journal article" date="2003" name="Int. J. Syst. Evol. Microbiol.">
        <title>Virgibacillus carmonensis sp. nov., Virgibacillus necropolis sp. nov. and Virgibacillus picturae sp. nov., three novel species isolated from deteriorated mural paintings, transfer of the species of the genus salibacillus to Virgibacillus, as Virgibacillus marismortui comb. nov. and Virgibacillus salexigens comb. nov., and emended description of the genus Virgibacillus.</title>
        <authorList>
            <person name="Heyrman J."/>
            <person name="Logan N.A."/>
            <person name="Busse H.J."/>
            <person name="Balcaen A."/>
            <person name="Lebbe L."/>
            <person name="Rodriguez-Diaz M."/>
            <person name="Swings J."/>
            <person name="De Vos P."/>
        </authorList>
    </citation>
    <scope>NUCLEOTIDE SEQUENCE [LARGE SCALE GENOMIC DNA]</scope>
    <source>
        <strain evidence="3 4">LMG 19488</strain>
    </source>
</reference>
<dbReference type="RefSeq" id="WP_089530745.1">
    <property type="nucleotide sequence ID" value="NZ_CP022437.1"/>
</dbReference>
<comment type="caution">
    <text evidence="2">Once thought to be involved in copper homeostasis, experiments in E.coli have shown this is not the case.</text>
</comment>
<gene>
    <name evidence="2" type="primary">cutC</name>
    <name evidence="3" type="ORF">CFK40_03710</name>
</gene>
<proteinExistence type="inferred from homology"/>
<dbReference type="Pfam" id="PF03932">
    <property type="entry name" value="CutC"/>
    <property type="match status" value="1"/>
</dbReference>
<dbReference type="Proteomes" id="UP000204391">
    <property type="component" value="Chromosome"/>
</dbReference>
<evidence type="ECO:0000256" key="2">
    <source>
        <dbReference type="HAMAP-Rule" id="MF_00795"/>
    </source>
</evidence>
<evidence type="ECO:0000256" key="1">
    <source>
        <dbReference type="ARBA" id="ARBA00007768"/>
    </source>
</evidence>
<comment type="subcellular location">
    <subcellularLocation>
        <location evidence="2">Cytoplasm</location>
    </subcellularLocation>
</comment>
<keyword evidence="4" id="KW-1185">Reference proteome</keyword>
<sequence length="231" mass="25310">MNFEVIATSVYDAQVAAENGANRIELVKDIDEGGLTPCYALIKEVVQAVNIPVNVMIRPHSYTFCYSERDLLIMTDNIRIVRELGATGIVLGTLNHNHTIDETALQNLLAAAGKLDVTFHRAFDEVIDQEAALTTLFEFPQVNRVLTSGGKKSVIQATNQIKKLRRLTDNNPCNIIAGSGLSIDNVKEFIEETGIKEIHFGSGVRIGGNALKPIDPEKVRAIVKVIEALET</sequence>
<accession>A0A221M973</accession>
<dbReference type="Gene3D" id="3.20.20.380">
    <property type="entry name" value="Copper homeostasis (CutC) domain"/>
    <property type="match status" value="1"/>
</dbReference>
<dbReference type="PANTHER" id="PTHR12598">
    <property type="entry name" value="COPPER HOMEOSTASIS PROTEIN CUTC"/>
    <property type="match status" value="1"/>
</dbReference>
<dbReference type="GO" id="GO:0005507">
    <property type="term" value="F:copper ion binding"/>
    <property type="evidence" value="ECO:0007669"/>
    <property type="project" value="TreeGrafter"/>
</dbReference>
<organism evidence="3 4">
    <name type="scientific">Virgibacillus necropolis</name>
    <dbReference type="NCBI Taxonomy" id="163877"/>
    <lineage>
        <taxon>Bacteria</taxon>
        <taxon>Bacillati</taxon>
        <taxon>Bacillota</taxon>
        <taxon>Bacilli</taxon>
        <taxon>Bacillales</taxon>
        <taxon>Bacillaceae</taxon>
        <taxon>Virgibacillus</taxon>
    </lineage>
</organism>
<dbReference type="AlphaFoldDB" id="A0A221M973"/>
<dbReference type="InterPro" id="IPR036822">
    <property type="entry name" value="CutC-like_dom_sf"/>
</dbReference>
<name>A0A221M973_9BACI</name>
<dbReference type="OrthoDB" id="9815677at2"/>
<protein>
    <recommendedName>
        <fullName evidence="2">PF03932 family protein CutC</fullName>
    </recommendedName>
</protein>
<dbReference type="HAMAP" id="MF_00795">
    <property type="entry name" value="CutC"/>
    <property type="match status" value="1"/>
</dbReference>
<keyword evidence="2" id="KW-0963">Cytoplasm</keyword>